<comment type="similarity">
    <text evidence="2">Belongs to the major facilitator superfamily. Sugar transporter (TC 2.A.1.1) family.</text>
</comment>
<dbReference type="PROSITE" id="PS50850">
    <property type="entry name" value="MFS"/>
    <property type="match status" value="1"/>
</dbReference>
<dbReference type="InterPro" id="IPR036259">
    <property type="entry name" value="MFS_trans_sf"/>
</dbReference>
<dbReference type="EMBL" id="MCFA01000147">
    <property type="protein sequence ID" value="ORY03406.1"/>
    <property type="molecule type" value="Genomic_DNA"/>
</dbReference>
<evidence type="ECO:0000313" key="9">
    <source>
        <dbReference type="EMBL" id="ORY03406.1"/>
    </source>
</evidence>
<evidence type="ECO:0000256" key="5">
    <source>
        <dbReference type="ARBA" id="ARBA00022989"/>
    </source>
</evidence>
<dbReference type="STRING" id="1231657.A0A1Y1YZN5"/>
<gene>
    <name evidence="9" type="ORF">BCR34DRAFT_635000</name>
</gene>
<dbReference type="Proteomes" id="UP000193144">
    <property type="component" value="Unassembled WGS sequence"/>
</dbReference>
<dbReference type="InterPro" id="IPR005828">
    <property type="entry name" value="MFS_sugar_transport-like"/>
</dbReference>
<dbReference type="SUPFAM" id="SSF103473">
    <property type="entry name" value="MFS general substrate transporter"/>
    <property type="match status" value="1"/>
</dbReference>
<dbReference type="Gene3D" id="1.20.1250.20">
    <property type="entry name" value="MFS general substrate transporter like domains"/>
    <property type="match status" value="1"/>
</dbReference>
<keyword evidence="10" id="KW-1185">Reference proteome</keyword>
<feature type="transmembrane region" description="Helical" evidence="7">
    <location>
        <begin position="12"/>
        <end position="33"/>
    </location>
</feature>
<evidence type="ECO:0000256" key="3">
    <source>
        <dbReference type="ARBA" id="ARBA00022448"/>
    </source>
</evidence>
<evidence type="ECO:0000256" key="2">
    <source>
        <dbReference type="ARBA" id="ARBA00010992"/>
    </source>
</evidence>
<feature type="transmembrane region" description="Helical" evidence="7">
    <location>
        <begin position="142"/>
        <end position="160"/>
    </location>
</feature>
<feature type="domain" description="Major facilitator superfamily (MFS) profile" evidence="8">
    <location>
        <begin position="15"/>
        <end position="173"/>
    </location>
</feature>
<evidence type="ECO:0000256" key="6">
    <source>
        <dbReference type="ARBA" id="ARBA00023136"/>
    </source>
</evidence>
<evidence type="ECO:0000256" key="1">
    <source>
        <dbReference type="ARBA" id="ARBA00004141"/>
    </source>
</evidence>
<dbReference type="OrthoDB" id="6133115at2759"/>
<dbReference type="GO" id="GO:0005351">
    <property type="term" value="F:carbohydrate:proton symporter activity"/>
    <property type="evidence" value="ECO:0007669"/>
    <property type="project" value="TreeGrafter"/>
</dbReference>
<dbReference type="InterPro" id="IPR003663">
    <property type="entry name" value="Sugar/inositol_transpt"/>
</dbReference>
<dbReference type="InterPro" id="IPR050360">
    <property type="entry name" value="MFS_Sugar_Transporters"/>
</dbReference>
<keyword evidence="6 7" id="KW-0472">Membrane</keyword>
<evidence type="ECO:0000313" key="10">
    <source>
        <dbReference type="Proteomes" id="UP000193144"/>
    </source>
</evidence>
<keyword evidence="5 7" id="KW-1133">Transmembrane helix</keyword>
<feature type="transmembrane region" description="Helical" evidence="7">
    <location>
        <begin position="53"/>
        <end position="75"/>
    </location>
</feature>
<dbReference type="GO" id="GO:0016020">
    <property type="term" value="C:membrane"/>
    <property type="evidence" value="ECO:0007669"/>
    <property type="project" value="UniProtKB-SubCell"/>
</dbReference>
<organism evidence="9 10">
    <name type="scientific">Clohesyomyces aquaticus</name>
    <dbReference type="NCBI Taxonomy" id="1231657"/>
    <lineage>
        <taxon>Eukaryota</taxon>
        <taxon>Fungi</taxon>
        <taxon>Dikarya</taxon>
        <taxon>Ascomycota</taxon>
        <taxon>Pezizomycotina</taxon>
        <taxon>Dothideomycetes</taxon>
        <taxon>Pleosporomycetidae</taxon>
        <taxon>Pleosporales</taxon>
        <taxon>Lindgomycetaceae</taxon>
        <taxon>Clohesyomyces</taxon>
    </lineage>
</organism>
<reference evidence="9 10" key="1">
    <citation type="submission" date="2016-07" db="EMBL/GenBank/DDBJ databases">
        <title>Pervasive Adenine N6-methylation of Active Genes in Fungi.</title>
        <authorList>
            <consortium name="DOE Joint Genome Institute"/>
            <person name="Mondo S.J."/>
            <person name="Dannebaum R.O."/>
            <person name="Kuo R.C."/>
            <person name="Labutti K."/>
            <person name="Haridas S."/>
            <person name="Kuo A."/>
            <person name="Salamov A."/>
            <person name="Ahrendt S.R."/>
            <person name="Lipzen A."/>
            <person name="Sullivan W."/>
            <person name="Andreopoulos W.B."/>
            <person name="Clum A."/>
            <person name="Lindquist E."/>
            <person name="Daum C."/>
            <person name="Ramamoorthy G.K."/>
            <person name="Gryganskyi A."/>
            <person name="Culley D."/>
            <person name="Magnuson J.K."/>
            <person name="James T.Y."/>
            <person name="O'Malley M.A."/>
            <person name="Stajich J.E."/>
            <person name="Spatafora J.W."/>
            <person name="Visel A."/>
            <person name="Grigoriev I.V."/>
        </authorList>
    </citation>
    <scope>NUCLEOTIDE SEQUENCE [LARGE SCALE GENOMIC DNA]</scope>
    <source>
        <strain evidence="9 10">CBS 115471</strain>
    </source>
</reference>
<dbReference type="InterPro" id="IPR020846">
    <property type="entry name" value="MFS_dom"/>
</dbReference>
<dbReference type="Pfam" id="PF00083">
    <property type="entry name" value="Sugar_tr"/>
    <property type="match status" value="1"/>
</dbReference>
<comment type="caution">
    <text evidence="9">The sequence shown here is derived from an EMBL/GenBank/DDBJ whole genome shotgun (WGS) entry which is preliminary data.</text>
</comment>
<keyword evidence="4 7" id="KW-0812">Transmembrane</keyword>
<accession>A0A1Y1YZN5</accession>
<dbReference type="PRINTS" id="PR00171">
    <property type="entry name" value="SUGRTRNSPORT"/>
</dbReference>
<keyword evidence="3" id="KW-0813">Transport</keyword>
<evidence type="ECO:0000256" key="7">
    <source>
        <dbReference type="SAM" id="Phobius"/>
    </source>
</evidence>
<proteinExistence type="inferred from homology"/>
<dbReference type="PANTHER" id="PTHR48022:SF28">
    <property type="entry name" value="MAJOR FACILITATOR SUPERFAMILY (MFS) PROFILE DOMAIN-CONTAINING PROTEIN-RELATED"/>
    <property type="match status" value="1"/>
</dbReference>
<evidence type="ECO:0000259" key="8">
    <source>
        <dbReference type="PROSITE" id="PS50850"/>
    </source>
</evidence>
<evidence type="ECO:0000256" key="4">
    <source>
        <dbReference type="ARBA" id="ARBA00022692"/>
    </source>
</evidence>
<sequence>MFLSHLEGRALTFEITLTSGLGFMLFGWDQGLFGGILENPAFNQTFKHPNPTIQGQIVSTYDIGCILGAIISIFVGDRWGRRKAIALACIFVIIGGTIQAASFGLPQMIVGRIIAGLGIGLNSATIPMCQSETSKPERRGKLIAIQLVLVIFGIDLTNWVNLGMTCISGHQFS</sequence>
<feature type="transmembrane region" description="Helical" evidence="7">
    <location>
        <begin position="84"/>
        <end position="103"/>
    </location>
</feature>
<dbReference type="PANTHER" id="PTHR48022">
    <property type="entry name" value="PLASTIDIC GLUCOSE TRANSPORTER 4"/>
    <property type="match status" value="1"/>
</dbReference>
<comment type="subcellular location">
    <subcellularLocation>
        <location evidence="1">Membrane</location>
        <topology evidence="1">Multi-pass membrane protein</topology>
    </subcellularLocation>
</comment>
<protein>
    <submittedName>
        <fullName evidence="9">General substrate transporter</fullName>
    </submittedName>
</protein>
<dbReference type="AlphaFoldDB" id="A0A1Y1YZN5"/>
<name>A0A1Y1YZN5_9PLEO</name>